<protein>
    <submittedName>
        <fullName evidence="3">Uncharacterized protein</fullName>
    </submittedName>
</protein>
<feature type="transmembrane region" description="Helical" evidence="1">
    <location>
        <begin position="12"/>
        <end position="33"/>
    </location>
</feature>
<keyword evidence="1" id="KW-0472">Membrane</keyword>
<accession>A0A915HT29</accession>
<keyword evidence="1" id="KW-1133">Transmembrane helix</keyword>
<dbReference type="Proteomes" id="UP000887565">
    <property type="component" value="Unplaced"/>
</dbReference>
<keyword evidence="2" id="KW-1185">Reference proteome</keyword>
<sequence length="56" mass="6328">MVAICLKNRSSVLASTLIIGLLCVLFLNFELLMKWTNEIVISRIAPNRSNLSTKDY</sequence>
<dbReference type="WBParaSite" id="nRc.2.0.1.t04909-RA">
    <property type="protein sequence ID" value="nRc.2.0.1.t04909-RA"/>
    <property type="gene ID" value="nRc.2.0.1.g04909"/>
</dbReference>
<keyword evidence="1" id="KW-0812">Transmembrane</keyword>
<evidence type="ECO:0000313" key="3">
    <source>
        <dbReference type="WBParaSite" id="nRc.2.0.1.t04909-RA"/>
    </source>
</evidence>
<proteinExistence type="predicted"/>
<dbReference type="AlphaFoldDB" id="A0A915HT29"/>
<organism evidence="2 3">
    <name type="scientific">Romanomermis culicivorax</name>
    <name type="common">Nematode worm</name>
    <dbReference type="NCBI Taxonomy" id="13658"/>
    <lineage>
        <taxon>Eukaryota</taxon>
        <taxon>Metazoa</taxon>
        <taxon>Ecdysozoa</taxon>
        <taxon>Nematoda</taxon>
        <taxon>Enoplea</taxon>
        <taxon>Dorylaimia</taxon>
        <taxon>Mermithida</taxon>
        <taxon>Mermithoidea</taxon>
        <taxon>Mermithidae</taxon>
        <taxon>Romanomermis</taxon>
    </lineage>
</organism>
<evidence type="ECO:0000256" key="1">
    <source>
        <dbReference type="SAM" id="Phobius"/>
    </source>
</evidence>
<evidence type="ECO:0000313" key="2">
    <source>
        <dbReference type="Proteomes" id="UP000887565"/>
    </source>
</evidence>
<name>A0A915HT29_ROMCU</name>
<reference evidence="3" key="1">
    <citation type="submission" date="2022-11" db="UniProtKB">
        <authorList>
            <consortium name="WormBaseParasite"/>
        </authorList>
    </citation>
    <scope>IDENTIFICATION</scope>
</reference>